<keyword evidence="9" id="KW-0539">Nucleus</keyword>
<dbReference type="GO" id="GO:0034314">
    <property type="term" value="P:Arp2/3 complex-mediated actin nucleation"/>
    <property type="evidence" value="ECO:0007669"/>
    <property type="project" value="UniProtKB-UniRule"/>
</dbReference>
<gene>
    <name evidence="13" type="primary">ARPC1B</name>
</gene>
<proteinExistence type="inferred from homology"/>
<dbReference type="SUPFAM" id="SSF50978">
    <property type="entry name" value="WD40 repeat-like"/>
    <property type="match status" value="1"/>
</dbReference>
<keyword evidence="7 11" id="KW-0009">Actin-binding</keyword>
<keyword evidence="14" id="KW-1185">Reference proteome</keyword>
<accession>A0A7N6C0A9</accession>
<keyword evidence="4 11" id="KW-0963">Cytoplasm</keyword>
<evidence type="ECO:0000256" key="1">
    <source>
        <dbReference type="ARBA" id="ARBA00004123"/>
    </source>
</evidence>
<evidence type="ECO:0000256" key="2">
    <source>
        <dbReference type="ARBA" id="ARBA00004245"/>
    </source>
</evidence>
<evidence type="ECO:0000256" key="11">
    <source>
        <dbReference type="PIRNR" id="PIRNR038093"/>
    </source>
</evidence>
<comment type="function">
    <text evidence="10">Component of the Arp2/3 complex, a multiprotein complex that mediates actin polymerization upon stimulation by nucleation-promoting factor (NPF). The Arp2/3 complex mediates the formation of branched actin networks in the cytoplasm, providing the force for cell motility. In addition to its role in the cytoplasmic cytoskeleton, the Arp2/3 complex also promotes actin polymerization in the nucleus, thereby regulating gene transcription and repair of damaged DNA. The Arp2/3 complex promotes homologous recombination (HR) repair in response to DNA damage by promoting nuclear actin polymerization, leading to drive motility of double-strand breaks (DSBs).</text>
</comment>
<evidence type="ECO:0000256" key="3">
    <source>
        <dbReference type="ARBA" id="ARBA00006260"/>
    </source>
</evidence>
<dbReference type="PANTHER" id="PTHR10709:SF10">
    <property type="entry name" value="ACTIN-RELATED PROTEIN 2_3 COMPLEX SUBUNIT 1B"/>
    <property type="match status" value="1"/>
</dbReference>
<evidence type="ECO:0000256" key="12">
    <source>
        <dbReference type="PROSITE-ProRule" id="PRU00221"/>
    </source>
</evidence>
<sequence length="371" mass="40987">MAYHSFLLEPISCHAWNKDRTQIALCPNNHDVHIYKKDGTKWTKIHELKEHNGQVTGIDWAPDSNRIVTCGADRNAYVWTLKEGSWKPTLVILRINRAARCVKWSPKENKFAVGSGSRLISICYFEQENDWWVCKHIKKPIRSTILSLDWHPNNVLLAAGSCDFKCRVFSAYIKEVEEKPSPTPWGSKMPFGEVLFESGGSGAASQTSGGGGGWVHSVCFSNSGNRLAWTSHDSTVSVAEGGKTNVSIASMRVSSCVCVSFQGHDCYPMLFVYDNAKGSLTFGGKLDVPKQAAQKGISARERFQNLDRRASETQSTDKDLNTLHKNSISQISVLEGGRSQCSRFCTTGMDGGMGIWDVKSLESAVKALKIV</sequence>
<dbReference type="GeneTree" id="ENSGT00950000183183"/>
<name>A0A7N6C0A9_ANATE</name>
<dbReference type="AlphaFoldDB" id="A0A7N6C0A9"/>
<dbReference type="Gene3D" id="2.130.10.10">
    <property type="entry name" value="YVTN repeat-like/Quinoprotein amine dehydrogenase"/>
    <property type="match status" value="1"/>
</dbReference>
<evidence type="ECO:0000313" key="13">
    <source>
        <dbReference type="Ensembl" id="ENSATEP00000069528.1"/>
    </source>
</evidence>
<evidence type="ECO:0000256" key="7">
    <source>
        <dbReference type="ARBA" id="ARBA00023203"/>
    </source>
</evidence>
<evidence type="ECO:0000256" key="6">
    <source>
        <dbReference type="ARBA" id="ARBA00022737"/>
    </source>
</evidence>
<dbReference type="InterPro" id="IPR017383">
    <property type="entry name" value="ARPC1"/>
</dbReference>
<dbReference type="PROSITE" id="PS50294">
    <property type="entry name" value="WD_REPEATS_REGION"/>
    <property type="match status" value="1"/>
</dbReference>
<dbReference type="PROSITE" id="PS50082">
    <property type="entry name" value="WD_REPEATS_2"/>
    <property type="match status" value="1"/>
</dbReference>
<dbReference type="GO" id="GO:0005634">
    <property type="term" value="C:nucleus"/>
    <property type="evidence" value="ECO:0007669"/>
    <property type="project" value="UniProtKB-SubCell"/>
</dbReference>
<dbReference type="Pfam" id="PF00400">
    <property type="entry name" value="WD40"/>
    <property type="match status" value="2"/>
</dbReference>
<dbReference type="Ensembl" id="ENSATET00000063617.2">
    <property type="protein sequence ID" value="ENSATEP00000069528.1"/>
    <property type="gene ID" value="ENSATEG00000033804.1"/>
</dbReference>
<dbReference type="SMART" id="SM00320">
    <property type="entry name" value="WD40"/>
    <property type="match status" value="5"/>
</dbReference>
<reference evidence="13" key="3">
    <citation type="submission" date="2025-09" db="UniProtKB">
        <authorList>
            <consortium name="Ensembl"/>
        </authorList>
    </citation>
    <scope>IDENTIFICATION</scope>
</reference>
<comment type="subcellular location">
    <subcellularLocation>
        <location evidence="2">Cytoplasm</location>
        <location evidence="2">Cytoskeleton</location>
    </subcellularLocation>
    <subcellularLocation>
        <location evidence="1">Nucleus</location>
    </subcellularLocation>
</comment>
<keyword evidence="8 11" id="KW-0206">Cytoskeleton</keyword>
<keyword evidence="6" id="KW-0677">Repeat</keyword>
<dbReference type="Proteomes" id="UP000265040">
    <property type="component" value="Chromosome 1"/>
</dbReference>
<evidence type="ECO:0000256" key="5">
    <source>
        <dbReference type="ARBA" id="ARBA00022574"/>
    </source>
</evidence>
<organism evidence="13 14">
    <name type="scientific">Anabas testudineus</name>
    <name type="common">Climbing perch</name>
    <name type="synonym">Anthias testudineus</name>
    <dbReference type="NCBI Taxonomy" id="64144"/>
    <lineage>
        <taxon>Eukaryota</taxon>
        <taxon>Metazoa</taxon>
        <taxon>Chordata</taxon>
        <taxon>Craniata</taxon>
        <taxon>Vertebrata</taxon>
        <taxon>Euteleostomi</taxon>
        <taxon>Actinopterygii</taxon>
        <taxon>Neopterygii</taxon>
        <taxon>Teleostei</taxon>
        <taxon>Neoteleostei</taxon>
        <taxon>Acanthomorphata</taxon>
        <taxon>Anabantaria</taxon>
        <taxon>Anabantiformes</taxon>
        <taxon>Anabantoidei</taxon>
        <taxon>Anabantidae</taxon>
        <taxon>Anabas</taxon>
    </lineage>
</organism>
<feature type="repeat" description="WD" evidence="12">
    <location>
        <begin position="48"/>
        <end position="89"/>
    </location>
</feature>
<protein>
    <recommendedName>
        <fullName evidence="11">Actin-related protein 2/3 complex subunit</fullName>
    </recommendedName>
</protein>
<comment type="function">
    <text evidence="11">Functions as component of the Arp2/3 complex which is involved in regulation of actin polymerization and together with an activating nucleation-promoting factor (NPF) mediates the formation of branched actin networks.</text>
</comment>
<evidence type="ECO:0000256" key="4">
    <source>
        <dbReference type="ARBA" id="ARBA00022490"/>
    </source>
</evidence>
<dbReference type="PANTHER" id="PTHR10709">
    <property type="entry name" value="ACTIN-RELATED PROTEIN 2/3 COMPLEX SUBUNIT 1"/>
    <property type="match status" value="1"/>
</dbReference>
<comment type="similarity">
    <text evidence="3 11">Belongs to the WD repeat ARPC1 family.</text>
</comment>
<dbReference type="GO" id="GO:0051015">
    <property type="term" value="F:actin filament binding"/>
    <property type="evidence" value="ECO:0007669"/>
    <property type="project" value="TreeGrafter"/>
</dbReference>
<evidence type="ECO:0000313" key="14">
    <source>
        <dbReference type="Proteomes" id="UP000265040"/>
    </source>
</evidence>
<reference evidence="13" key="1">
    <citation type="submission" date="2021-04" db="EMBL/GenBank/DDBJ databases">
        <authorList>
            <consortium name="Wellcome Sanger Institute Data Sharing"/>
        </authorList>
    </citation>
    <scope>NUCLEOTIDE SEQUENCE [LARGE SCALE GENOMIC DNA]</scope>
</reference>
<dbReference type="InterPro" id="IPR015943">
    <property type="entry name" value="WD40/YVTN_repeat-like_dom_sf"/>
</dbReference>
<dbReference type="InterPro" id="IPR001680">
    <property type="entry name" value="WD40_rpt"/>
</dbReference>
<evidence type="ECO:0000256" key="8">
    <source>
        <dbReference type="ARBA" id="ARBA00023212"/>
    </source>
</evidence>
<dbReference type="GO" id="GO:0005885">
    <property type="term" value="C:Arp2/3 protein complex"/>
    <property type="evidence" value="ECO:0007669"/>
    <property type="project" value="UniProtKB-UniRule"/>
</dbReference>
<evidence type="ECO:0000256" key="9">
    <source>
        <dbReference type="ARBA" id="ARBA00023242"/>
    </source>
</evidence>
<dbReference type="FunFam" id="2.130.10.10:FF:000030">
    <property type="entry name" value="Actin-related protein 2/3 complex subunit"/>
    <property type="match status" value="1"/>
</dbReference>
<evidence type="ECO:0000256" key="10">
    <source>
        <dbReference type="ARBA" id="ARBA00045382"/>
    </source>
</evidence>
<dbReference type="InterPro" id="IPR036322">
    <property type="entry name" value="WD40_repeat_dom_sf"/>
</dbReference>
<dbReference type="PIRSF" id="PIRSF038093">
    <property type="entry name" value="ARP2/3_su1"/>
    <property type="match status" value="1"/>
</dbReference>
<keyword evidence="5 12" id="KW-0853">WD repeat</keyword>
<reference evidence="13" key="2">
    <citation type="submission" date="2025-08" db="UniProtKB">
        <authorList>
            <consortium name="Ensembl"/>
        </authorList>
    </citation>
    <scope>IDENTIFICATION</scope>
</reference>